<keyword evidence="23" id="KW-1185">Reference proteome</keyword>
<dbReference type="SUPFAM" id="SSF56176">
    <property type="entry name" value="FAD-binding/transporter-associated domain-like"/>
    <property type="match status" value="1"/>
</dbReference>
<evidence type="ECO:0000256" key="19">
    <source>
        <dbReference type="ARBA" id="ARBA00048914"/>
    </source>
</evidence>
<comment type="caution">
    <text evidence="22">The sequence shown here is derived from an EMBL/GenBank/DDBJ whole genome shotgun (WGS) entry which is preliminary data.</text>
</comment>
<evidence type="ECO:0000256" key="7">
    <source>
        <dbReference type="ARBA" id="ARBA00015188"/>
    </source>
</evidence>
<evidence type="ECO:0000256" key="11">
    <source>
        <dbReference type="ARBA" id="ARBA00022827"/>
    </source>
</evidence>
<keyword evidence="11 20" id="KW-0274">FAD</keyword>
<keyword evidence="10 20" id="KW-0285">Flavoprotein</keyword>
<dbReference type="NCBIfam" id="NF000755">
    <property type="entry name" value="PRK00046.1"/>
    <property type="match status" value="1"/>
</dbReference>
<evidence type="ECO:0000256" key="3">
    <source>
        <dbReference type="ARBA" id="ARBA00004496"/>
    </source>
</evidence>
<dbReference type="Gene3D" id="3.30.43.10">
    <property type="entry name" value="Uridine Diphospho-n-acetylenolpyruvylglucosamine Reductase, domain 2"/>
    <property type="match status" value="1"/>
</dbReference>
<dbReference type="Proteomes" id="UP001139333">
    <property type="component" value="Unassembled WGS sequence"/>
</dbReference>
<evidence type="ECO:0000256" key="15">
    <source>
        <dbReference type="ARBA" id="ARBA00023002"/>
    </source>
</evidence>
<evidence type="ECO:0000256" key="6">
    <source>
        <dbReference type="ARBA" id="ARBA00012518"/>
    </source>
</evidence>
<accession>A0A9X1ZMP1</accession>
<dbReference type="InterPro" id="IPR016166">
    <property type="entry name" value="FAD-bd_PCMH"/>
</dbReference>
<evidence type="ECO:0000256" key="16">
    <source>
        <dbReference type="ARBA" id="ARBA00023306"/>
    </source>
</evidence>
<reference evidence="22" key="1">
    <citation type="submission" date="2022-01" db="EMBL/GenBank/DDBJ databases">
        <title>Whole genome-based taxonomy of the Shewanellaceae.</title>
        <authorList>
            <person name="Martin-Rodriguez A.J."/>
        </authorList>
    </citation>
    <scope>NUCLEOTIDE SEQUENCE</scope>
    <source>
        <strain evidence="22">DSM 16422</strain>
    </source>
</reference>
<keyword evidence="15 20" id="KW-0560">Oxidoreductase</keyword>
<evidence type="ECO:0000256" key="13">
    <source>
        <dbReference type="ARBA" id="ARBA00022960"/>
    </source>
</evidence>
<evidence type="ECO:0000256" key="18">
    <source>
        <dbReference type="ARBA" id="ARBA00031026"/>
    </source>
</evidence>
<feature type="active site" evidence="20">
    <location>
        <position position="325"/>
    </location>
</feature>
<feature type="domain" description="FAD-binding PCMH-type" evidence="21">
    <location>
        <begin position="10"/>
        <end position="183"/>
    </location>
</feature>
<comment type="subcellular location">
    <subcellularLocation>
        <location evidence="3 20">Cytoplasm</location>
    </subcellularLocation>
</comment>
<evidence type="ECO:0000259" key="21">
    <source>
        <dbReference type="PROSITE" id="PS51387"/>
    </source>
</evidence>
<dbReference type="Pfam" id="PF01565">
    <property type="entry name" value="FAD_binding_4"/>
    <property type="match status" value="1"/>
</dbReference>
<dbReference type="PROSITE" id="PS51387">
    <property type="entry name" value="FAD_PCMH"/>
    <property type="match status" value="1"/>
</dbReference>
<dbReference type="GO" id="GO:0008360">
    <property type="term" value="P:regulation of cell shape"/>
    <property type="evidence" value="ECO:0007669"/>
    <property type="project" value="UniProtKB-KW"/>
</dbReference>
<dbReference type="InterPro" id="IPR003170">
    <property type="entry name" value="MurB"/>
</dbReference>
<dbReference type="GO" id="GO:0071555">
    <property type="term" value="P:cell wall organization"/>
    <property type="evidence" value="ECO:0007669"/>
    <property type="project" value="UniProtKB-KW"/>
</dbReference>
<evidence type="ECO:0000256" key="14">
    <source>
        <dbReference type="ARBA" id="ARBA00022984"/>
    </source>
</evidence>
<dbReference type="GO" id="GO:0005829">
    <property type="term" value="C:cytosol"/>
    <property type="evidence" value="ECO:0007669"/>
    <property type="project" value="TreeGrafter"/>
</dbReference>
<evidence type="ECO:0000256" key="1">
    <source>
        <dbReference type="ARBA" id="ARBA00001974"/>
    </source>
</evidence>
<dbReference type="InterPro" id="IPR011601">
    <property type="entry name" value="MurB_C"/>
</dbReference>
<dbReference type="InterPro" id="IPR036318">
    <property type="entry name" value="FAD-bd_PCMH-like_sf"/>
</dbReference>
<dbReference type="AlphaFoldDB" id="A0A9X1ZMP1"/>
<gene>
    <name evidence="20 22" type="primary">murB</name>
    <name evidence="22" type="ORF">L2672_17145</name>
</gene>
<keyword evidence="8 20" id="KW-0963">Cytoplasm</keyword>
<keyword evidence="12 20" id="KW-0521">NADP</keyword>
<feature type="active site" description="Proton donor" evidence="20">
    <location>
        <position position="229"/>
    </location>
</feature>
<keyword evidence="16 20" id="KW-0131">Cell cycle</keyword>
<comment type="pathway">
    <text evidence="4 20">Cell wall biogenesis; peptidoglycan biosynthesis.</text>
</comment>
<dbReference type="Gene3D" id="3.30.465.10">
    <property type="match status" value="1"/>
</dbReference>
<dbReference type="NCBIfam" id="TIGR00179">
    <property type="entry name" value="murB"/>
    <property type="match status" value="1"/>
</dbReference>
<keyword evidence="13 20" id="KW-0133">Cell shape</keyword>
<dbReference type="RefSeq" id="WP_248997055.1">
    <property type="nucleotide sequence ID" value="NZ_JAKIKP010000022.1"/>
</dbReference>
<evidence type="ECO:0000256" key="9">
    <source>
        <dbReference type="ARBA" id="ARBA00022618"/>
    </source>
</evidence>
<dbReference type="InterPro" id="IPR016167">
    <property type="entry name" value="FAD-bd_PCMH_sub1"/>
</dbReference>
<dbReference type="SUPFAM" id="SSF56194">
    <property type="entry name" value="Uridine diphospho-N-Acetylenolpyruvylglucosamine reductase, MurB, C-terminal domain"/>
    <property type="match status" value="1"/>
</dbReference>
<keyword evidence="14 20" id="KW-0573">Peptidoglycan synthesis</keyword>
<evidence type="ECO:0000313" key="23">
    <source>
        <dbReference type="Proteomes" id="UP001139333"/>
    </source>
</evidence>
<name>A0A9X1ZMP1_9GAMM</name>
<comment type="cofactor">
    <cofactor evidence="1 20">
        <name>FAD</name>
        <dbReference type="ChEBI" id="CHEBI:57692"/>
    </cofactor>
</comment>
<organism evidence="22 23">
    <name type="scientific">Shewanella gaetbuli</name>
    <dbReference type="NCBI Taxonomy" id="220752"/>
    <lineage>
        <taxon>Bacteria</taxon>
        <taxon>Pseudomonadati</taxon>
        <taxon>Pseudomonadota</taxon>
        <taxon>Gammaproteobacteria</taxon>
        <taxon>Alteromonadales</taxon>
        <taxon>Shewanellaceae</taxon>
        <taxon>Shewanella</taxon>
    </lineage>
</organism>
<dbReference type="GO" id="GO:0051301">
    <property type="term" value="P:cell division"/>
    <property type="evidence" value="ECO:0007669"/>
    <property type="project" value="UniProtKB-KW"/>
</dbReference>
<evidence type="ECO:0000256" key="8">
    <source>
        <dbReference type="ARBA" id="ARBA00022490"/>
    </source>
</evidence>
<evidence type="ECO:0000256" key="10">
    <source>
        <dbReference type="ARBA" id="ARBA00022630"/>
    </source>
</evidence>
<evidence type="ECO:0000256" key="5">
    <source>
        <dbReference type="ARBA" id="ARBA00010485"/>
    </source>
</evidence>
<dbReference type="PANTHER" id="PTHR21071:SF4">
    <property type="entry name" value="UDP-N-ACETYLENOLPYRUVOYLGLUCOSAMINE REDUCTASE"/>
    <property type="match status" value="1"/>
</dbReference>
<dbReference type="EMBL" id="JAKIKP010000022">
    <property type="protein sequence ID" value="MCL1144401.1"/>
    <property type="molecule type" value="Genomic_DNA"/>
</dbReference>
<evidence type="ECO:0000256" key="17">
    <source>
        <dbReference type="ARBA" id="ARBA00023316"/>
    </source>
</evidence>
<dbReference type="Pfam" id="PF02873">
    <property type="entry name" value="MurB_C"/>
    <property type="match status" value="1"/>
</dbReference>
<proteinExistence type="inferred from homology"/>
<feature type="active site" evidence="20">
    <location>
        <position position="159"/>
    </location>
</feature>
<dbReference type="GO" id="GO:0071949">
    <property type="term" value="F:FAD binding"/>
    <property type="evidence" value="ECO:0007669"/>
    <property type="project" value="InterPro"/>
</dbReference>
<sequence length="337" mass="36850">MTDSLKPFNTLGLNQSCEQVISLSDKQALVNTCYELYHSDTAMVILGGGSNIVFTEDFAGKVVHIATKGIDVEHTDDGVLLKVEAGENWHELVKYCLEHNYYGIENLALIPGTVGAAPIQNIGAYGVEFASVCHSVEFVDLDAGEMYEISSADCLFGYRDSIFKQQLHGKALITAVALKLSTQWRPQLTYAPLSHLKPDEVTARDVFDLVCKVRSEKLPDPVEVGNVGSFFKNPIISTEQLATLQQTYPNIVFFPLNSEQVKLAAAWLIDQAGLKGHMVGGAAVHNKQALVIVNKGDATGHDICQLALSIIDKVEDDFNITLQPEPRIMAEFGEVVL</sequence>
<comment type="catalytic activity">
    <reaction evidence="19 20">
        <text>UDP-N-acetyl-alpha-D-muramate + NADP(+) = UDP-N-acetyl-3-O-(1-carboxyvinyl)-alpha-D-glucosamine + NADPH + H(+)</text>
        <dbReference type="Rhea" id="RHEA:12248"/>
        <dbReference type="ChEBI" id="CHEBI:15378"/>
        <dbReference type="ChEBI" id="CHEBI:57783"/>
        <dbReference type="ChEBI" id="CHEBI:58349"/>
        <dbReference type="ChEBI" id="CHEBI:68483"/>
        <dbReference type="ChEBI" id="CHEBI:70757"/>
        <dbReference type="EC" id="1.3.1.98"/>
    </reaction>
</comment>
<dbReference type="GO" id="GO:0008762">
    <property type="term" value="F:UDP-N-acetylmuramate dehydrogenase activity"/>
    <property type="evidence" value="ECO:0007669"/>
    <property type="project" value="UniProtKB-UniRule"/>
</dbReference>
<protein>
    <recommendedName>
        <fullName evidence="7 20">UDP-N-acetylenolpyruvoylglucosamine reductase</fullName>
        <ecNumber evidence="6 20">1.3.1.98</ecNumber>
    </recommendedName>
    <alternativeName>
        <fullName evidence="18 20">UDP-N-acetylmuramate dehydrogenase</fullName>
    </alternativeName>
</protein>
<evidence type="ECO:0000256" key="20">
    <source>
        <dbReference type="HAMAP-Rule" id="MF_00037"/>
    </source>
</evidence>
<evidence type="ECO:0000256" key="12">
    <source>
        <dbReference type="ARBA" id="ARBA00022857"/>
    </source>
</evidence>
<dbReference type="InterPro" id="IPR016169">
    <property type="entry name" value="FAD-bd_PCMH_sub2"/>
</dbReference>
<dbReference type="InterPro" id="IPR036635">
    <property type="entry name" value="MurB_C_sf"/>
</dbReference>
<evidence type="ECO:0000256" key="4">
    <source>
        <dbReference type="ARBA" id="ARBA00004752"/>
    </source>
</evidence>
<dbReference type="InterPro" id="IPR006094">
    <property type="entry name" value="Oxid_FAD_bind_N"/>
</dbReference>
<keyword evidence="17 20" id="KW-0961">Cell wall biogenesis/degradation</keyword>
<evidence type="ECO:0000256" key="2">
    <source>
        <dbReference type="ARBA" id="ARBA00003921"/>
    </source>
</evidence>
<dbReference type="Gene3D" id="3.90.78.10">
    <property type="entry name" value="UDP-N-acetylenolpyruvoylglucosamine reductase, C-terminal domain"/>
    <property type="match status" value="1"/>
</dbReference>
<dbReference type="NCBIfam" id="NF010478">
    <property type="entry name" value="PRK13903.1"/>
    <property type="match status" value="1"/>
</dbReference>
<comment type="similarity">
    <text evidence="5 20">Belongs to the MurB family.</text>
</comment>
<dbReference type="GO" id="GO:0009252">
    <property type="term" value="P:peptidoglycan biosynthetic process"/>
    <property type="evidence" value="ECO:0007669"/>
    <property type="project" value="UniProtKB-UniRule"/>
</dbReference>
<evidence type="ECO:0000313" key="22">
    <source>
        <dbReference type="EMBL" id="MCL1144401.1"/>
    </source>
</evidence>
<dbReference type="HAMAP" id="MF_00037">
    <property type="entry name" value="MurB"/>
    <property type="match status" value="1"/>
</dbReference>
<dbReference type="EC" id="1.3.1.98" evidence="6 20"/>
<dbReference type="PANTHER" id="PTHR21071">
    <property type="entry name" value="UDP-N-ACETYLENOLPYRUVOYLGLUCOSAMINE REDUCTASE"/>
    <property type="match status" value="1"/>
</dbReference>
<comment type="function">
    <text evidence="2 20">Cell wall formation.</text>
</comment>
<keyword evidence="9 20" id="KW-0132">Cell division</keyword>